<feature type="signal peptide" evidence="2">
    <location>
        <begin position="1"/>
        <end position="31"/>
    </location>
</feature>
<comment type="caution">
    <text evidence="3">The sequence shown here is derived from an EMBL/GenBank/DDBJ whole genome shotgun (WGS) entry which is preliminary data.</text>
</comment>
<keyword evidence="2" id="KW-0732">Signal</keyword>
<keyword evidence="4" id="KW-1185">Reference proteome</keyword>
<name>A0ABR1KF46_9PEZI</name>
<evidence type="ECO:0000256" key="2">
    <source>
        <dbReference type="SAM" id="SignalP"/>
    </source>
</evidence>
<feature type="chain" id="PRO_5046659253" evidence="2">
    <location>
        <begin position="32"/>
        <end position="229"/>
    </location>
</feature>
<accession>A0ABR1KF46</accession>
<gene>
    <name evidence="3" type="ORF">IWZ03DRAFT_56991</name>
</gene>
<organism evidence="3 4">
    <name type="scientific">Phyllosticta citriasiana</name>
    <dbReference type="NCBI Taxonomy" id="595635"/>
    <lineage>
        <taxon>Eukaryota</taxon>
        <taxon>Fungi</taxon>
        <taxon>Dikarya</taxon>
        <taxon>Ascomycota</taxon>
        <taxon>Pezizomycotina</taxon>
        <taxon>Dothideomycetes</taxon>
        <taxon>Dothideomycetes incertae sedis</taxon>
        <taxon>Botryosphaeriales</taxon>
        <taxon>Phyllostictaceae</taxon>
        <taxon>Phyllosticta</taxon>
    </lineage>
</organism>
<dbReference type="EMBL" id="JBBPHU010000011">
    <property type="protein sequence ID" value="KAK7512368.1"/>
    <property type="molecule type" value="Genomic_DNA"/>
</dbReference>
<reference evidence="3 4" key="1">
    <citation type="submission" date="2024-04" db="EMBL/GenBank/DDBJ databases">
        <title>Phyllosticta paracitricarpa is synonymous to the EU quarantine fungus P. citricarpa based on phylogenomic analyses.</title>
        <authorList>
            <consortium name="Lawrence Berkeley National Laboratory"/>
            <person name="Van Ingen-Buijs V.A."/>
            <person name="Van Westerhoven A.C."/>
            <person name="Haridas S."/>
            <person name="Skiadas P."/>
            <person name="Martin F."/>
            <person name="Groenewald J.Z."/>
            <person name="Crous P.W."/>
            <person name="Seidl M.F."/>
        </authorList>
    </citation>
    <scope>NUCLEOTIDE SEQUENCE [LARGE SCALE GENOMIC DNA]</scope>
    <source>
        <strain evidence="3 4">CBS 123371</strain>
    </source>
</reference>
<proteinExistence type="predicted"/>
<protein>
    <submittedName>
        <fullName evidence="3">Uncharacterized protein</fullName>
    </submittedName>
</protein>
<sequence length="229" mass="25996">MMRFHVTHLLPTLLSLFRLVALLRLSTPAEAFSATASVTPGHMASIISPLGPPKTSLACVTEHAETADGLSLPRHACRNNDVLIDSSYRRPTAILPRDRGVTAIPQLPNQRRNTPTRPTGAIGFESKEEHRRKIQAVKDQANERMREEKKRAKEMENKIEDLEKKEKERRKKALEKELEIAKNATVEIEIRKELLRGFKAALKKANKVAKKSPQERAKLLREIREGKFM</sequence>
<feature type="region of interest" description="Disordered" evidence="1">
    <location>
        <begin position="128"/>
        <end position="153"/>
    </location>
</feature>
<feature type="compositionally biased region" description="Basic and acidic residues" evidence="1">
    <location>
        <begin position="140"/>
        <end position="153"/>
    </location>
</feature>
<dbReference type="Proteomes" id="UP001363622">
    <property type="component" value="Unassembled WGS sequence"/>
</dbReference>
<evidence type="ECO:0000256" key="1">
    <source>
        <dbReference type="SAM" id="MobiDB-lite"/>
    </source>
</evidence>
<evidence type="ECO:0000313" key="3">
    <source>
        <dbReference type="EMBL" id="KAK7512368.1"/>
    </source>
</evidence>
<evidence type="ECO:0000313" key="4">
    <source>
        <dbReference type="Proteomes" id="UP001363622"/>
    </source>
</evidence>